<sequence length="244" mass="27582">MRDDAYTPAMSTLTDLPRQIPFLIELINLADSQTQNKASLQMNIIENTFISMVVGKDEAQKHIPTLGRQWLKLEKAIANNVVRNTKPFDGLFIPLSLKKGAFVFFAVHHADFVENTVDGQGATHGIITTVYQKANSRGEQTTPNLEISKAQYLAFLPYHVPIEACSKPKPKPDKSIIKNLSQSFIDSLRSLTAQITDTYKPDSLKQKTRKRRQQGKAPMQYHITDDKDIKHIPLKHFISPDKTK</sequence>
<evidence type="ECO:0000313" key="1">
    <source>
        <dbReference type="EMBL" id="KAK7041658.1"/>
    </source>
</evidence>
<gene>
    <name evidence="1" type="ORF">SK128_028608</name>
</gene>
<name>A0AAN8WP69_HALRR</name>
<protein>
    <submittedName>
        <fullName evidence="1">Uncharacterized protein</fullName>
    </submittedName>
</protein>
<dbReference type="Proteomes" id="UP001381693">
    <property type="component" value="Unassembled WGS sequence"/>
</dbReference>
<comment type="caution">
    <text evidence="1">The sequence shown here is derived from an EMBL/GenBank/DDBJ whole genome shotgun (WGS) entry which is preliminary data.</text>
</comment>
<accession>A0AAN8WP69</accession>
<dbReference type="AlphaFoldDB" id="A0AAN8WP69"/>
<reference evidence="1 2" key="1">
    <citation type="submission" date="2023-11" db="EMBL/GenBank/DDBJ databases">
        <title>Halocaridina rubra genome assembly.</title>
        <authorList>
            <person name="Smith C."/>
        </authorList>
    </citation>
    <scope>NUCLEOTIDE SEQUENCE [LARGE SCALE GENOMIC DNA]</scope>
    <source>
        <strain evidence="1">EP-1</strain>
        <tissue evidence="1">Whole</tissue>
    </source>
</reference>
<evidence type="ECO:0000313" key="2">
    <source>
        <dbReference type="Proteomes" id="UP001381693"/>
    </source>
</evidence>
<keyword evidence="2" id="KW-1185">Reference proteome</keyword>
<proteinExistence type="predicted"/>
<dbReference type="EMBL" id="JAXCGZ010021902">
    <property type="protein sequence ID" value="KAK7041658.1"/>
    <property type="molecule type" value="Genomic_DNA"/>
</dbReference>
<organism evidence="1 2">
    <name type="scientific">Halocaridina rubra</name>
    <name type="common">Hawaiian red shrimp</name>
    <dbReference type="NCBI Taxonomy" id="373956"/>
    <lineage>
        <taxon>Eukaryota</taxon>
        <taxon>Metazoa</taxon>
        <taxon>Ecdysozoa</taxon>
        <taxon>Arthropoda</taxon>
        <taxon>Crustacea</taxon>
        <taxon>Multicrustacea</taxon>
        <taxon>Malacostraca</taxon>
        <taxon>Eumalacostraca</taxon>
        <taxon>Eucarida</taxon>
        <taxon>Decapoda</taxon>
        <taxon>Pleocyemata</taxon>
        <taxon>Caridea</taxon>
        <taxon>Atyoidea</taxon>
        <taxon>Atyidae</taxon>
        <taxon>Halocaridina</taxon>
    </lineage>
</organism>